<dbReference type="PANTHER" id="PTHR13194:SF19">
    <property type="entry name" value="NAD(P)-BINDING ROSSMANN-FOLD SUPERFAMILY PROTEIN"/>
    <property type="match status" value="1"/>
</dbReference>
<dbReference type="OrthoDB" id="442188at2"/>
<dbReference type="Proteomes" id="UP000202259">
    <property type="component" value="Chromosome"/>
</dbReference>
<dbReference type="EMBL" id="CP020465">
    <property type="protein sequence ID" value="ASP49968.1"/>
    <property type="molecule type" value="Genomic_DNA"/>
</dbReference>
<feature type="domain" description="NADH:ubiquinone oxidoreductase intermediate-associated protein 30" evidence="2">
    <location>
        <begin position="2"/>
        <end position="153"/>
    </location>
</feature>
<dbReference type="PANTHER" id="PTHR13194">
    <property type="entry name" value="COMPLEX I INTERMEDIATE-ASSOCIATED PROTEIN 30"/>
    <property type="match status" value="1"/>
</dbReference>
<dbReference type="InterPro" id="IPR008979">
    <property type="entry name" value="Galactose-bd-like_sf"/>
</dbReference>
<evidence type="ECO:0000259" key="2">
    <source>
        <dbReference type="Pfam" id="PF08547"/>
    </source>
</evidence>
<proteinExistence type="inferred from homology"/>
<evidence type="ECO:0000313" key="3">
    <source>
        <dbReference type="EMBL" id="ASP49968.1"/>
    </source>
</evidence>
<evidence type="ECO:0000313" key="4">
    <source>
        <dbReference type="Proteomes" id="UP000202259"/>
    </source>
</evidence>
<dbReference type="SUPFAM" id="SSF49785">
    <property type="entry name" value="Galactose-binding domain-like"/>
    <property type="match status" value="1"/>
</dbReference>
<reference evidence="3 4" key="1">
    <citation type="submission" date="2017-08" db="EMBL/GenBank/DDBJ databases">
        <title>Complete genome of Colwellia sp. NB097-1, a psychrophile bacterium ioslated from Bering Sea.</title>
        <authorList>
            <person name="Chen X."/>
        </authorList>
    </citation>
    <scope>NUCLEOTIDE SEQUENCE [LARGE SCALE GENOMIC DNA]</scope>
    <source>
        <strain evidence="3 4">NB097-1</strain>
    </source>
</reference>
<protein>
    <recommendedName>
        <fullName evidence="2">NADH:ubiquinone oxidoreductase intermediate-associated protein 30 domain-containing protein</fullName>
    </recommendedName>
</protein>
<keyword evidence="4" id="KW-1185">Reference proteome</keyword>
<dbReference type="AlphaFoldDB" id="A0A222GDL3"/>
<sequence>MIDFTGQHNLENWRITNDGVMGGKSQGHFSLQKNKAVFEGNISLDNNGGFSSVFRSIEPLSKGLKTVTINVFGDGLTYQLRTTVMLDGYRLAYKQSFTTVAGQHEELSFTLANFQASFRGRHIPNAPTLLAENIIEVGFLVTRKDAGPFSLAIANVAFK</sequence>
<comment type="similarity">
    <text evidence="1">Belongs to the CIA30 family.</text>
</comment>
<evidence type="ECO:0000256" key="1">
    <source>
        <dbReference type="ARBA" id="ARBA00007884"/>
    </source>
</evidence>
<dbReference type="InterPro" id="IPR013857">
    <property type="entry name" value="NADH-UbQ_OxRdtase-assoc_prot30"/>
</dbReference>
<dbReference type="Pfam" id="PF08547">
    <property type="entry name" value="CIA30"/>
    <property type="match status" value="1"/>
</dbReference>
<gene>
    <name evidence="3" type="ORF">B5D82_09925</name>
</gene>
<dbReference type="KEGG" id="cber:B5D82_09925"/>
<name>A0A222GDL3_9GAMM</name>
<organism evidence="3 4">
    <name type="scientific">Cognaticolwellia beringensis</name>
    <dbReference type="NCBI Taxonomy" id="1967665"/>
    <lineage>
        <taxon>Bacteria</taxon>
        <taxon>Pseudomonadati</taxon>
        <taxon>Pseudomonadota</taxon>
        <taxon>Gammaproteobacteria</taxon>
        <taxon>Alteromonadales</taxon>
        <taxon>Colwelliaceae</taxon>
        <taxon>Cognaticolwellia</taxon>
    </lineage>
</organism>
<dbReference type="InterPro" id="IPR039131">
    <property type="entry name" value="NDUFAF1"/>
</dbReference>
<accession>A0A222GDL3</accession>